<name>A0A4Y2EBW5_ARAVE</name>
<proteinExistence type="predicted"/>
<dbReference type="EMBL" id="BGPR01000556">
    <property type="protein sequence ID" value="GBM26257.1"/>
    <property type="molecule type" value="Genomic_DNA"/>
</dbReference>
<gene>
    <name evidence="2" type="ORF">AVEN_22804_1</name>
</gene>
<keyword evidence="3" id="KW-1185">Reference proteome</keyword>
<accession>A0A4Y2EBW5</accession>
<dbReference type="OrthoDB" id="1728974at2759"/>
<reference evidence="2 3" key="1">
    <citation type="journal article" date="2019" name="Sci. Rep.">
        <title>Orb-weaving spider Araneus ventricosus genome elucidates the spidroin gene catalogue.</title>
        <authorList>
            <person name="Kono N."/>
            <person name="Nakamura H."/>
            <person name="Ohtoshi R."/>
            <person name="Moran D.A.P."/>
            <person name="Shinohara A."/>
            <person name="Yoshida Y."/>
            <person name="Fujiwara M."/>
            <person name="Mori M."/>
            <person name="Tomita M."/>
            <person name="Arakawa K."/>
        </authorList>
    </citation>
    <scope>NUCLEOTIDE SEQUENCE [LARGE SCALE GENOMIC DNA]</scope>
</reference>
<comment type="caution">
    <text evidence="2">The sequence shown here is derived from an EMBL/GenBank/DDBJ whole genome shotgun (WGS) entry which is preliminary data.</text>
</comment>
<feature type="compositionally biased region" description="Polar residues" evidence="1">
    <location>
        <begin position="77"/>
        <end position="88"/>
    </location>
</feature>
<dbReference type="Proteomes" id="UP000499080">
    <property type="component" value="Unassembled WGS sequence"/>
</dbReference>
<feature type="region of interest" description="Disordered" evidence="1">
    <location>
        <begin position="69"/>
        <end position="88"/>
    </location>
</feature>
<feature type="region of interest" description="Disordered" evidence="1">
    <location>
        <begin position="22"/>
        <end position="44"/>
    </location>
</feature>
<evidence type="ECO:0000313" key="2">
    <source>
        <dbReference type="EMBL" id="GBM26257.1"/>
    </source>
</evidence>
<dbReference type="AlphaFoldDB" id="A0A4Y2EBW5"/>
<evidence type="ECO:0000313" key="3">
    <source>
        <dbReference type="Proteomes" id="UP000499080"/>
    </source>
</evidence>
<evidence type="ECO:0000256" key="1">
    <source>
        <dbReference type="SAM" id="MobiDB-lite"/>
    </source>
</evidence>
<sequence length="88" mass="10112">MVSERQSQESLDRIRAVNAAAYRRRTKAETPSQAQNRQEIHPEQQRLYIEIQTPAQSQTRREVNATVHNNRFEGETPAQSITGSIHNV</sequence>
<protein>
    <submittedName>
        <fullName evidence="2">Uncharacterized protein</fullName>
    </submittedName>
</protein>
<organism evidence="2 3">
    <name type="scientific">Araneus ventricosus</name>
    <name type="common">Orbweaver spider</name>
    <name type="synonym">Epeira ventricosa</name>
    <dbReference type="NCBI Taxonomy" id="182803"/>
    <lineage>
        <taxon>Eukaryota</taxon>
        <taxon>Metazoa</taxon>
        <taxon>Ecdysozoa</taxon>
        <taxon>Arthropoda</taxon>
        <taxon>Chelicerata</taxon>
        <taxon>Arachnida</taxon>
        <taxon>Araneae</taxon>
        <taxon>Araneomorphae</taxon>
        <taxon>Entelegynae</taxon>
        <taxon>Araneoidea</taxon>
        <taxon>Araneidae</taxon>
        <taxon>Araneus</taxon>
    </lineage>
</organism>